<sequence>EEYDIERRTNEKTHLLMTEGKKRSNPETGKPFKKGDLRHDGAKFITYTKIVKKDGTFREQWKLPPYSERKTGTGDGHFAPLLLFYAICVPFVLWALFAEVHLLIVLTAVCIPGIIAINFTSDDVYPMHGFTFTLISGPLILFTIIAYKSIWEW</sequence>
<feature type="region of interest" description="Disordered" evidence="1">
    <location>
        <begin position="1"/>
        <end position="34"/>
    </location>
</feature>
<feature type="compositionally biased region" description="Basic and acidic residues" evidence="1">
    <location>
        <begin position="1"/>
        <end position="25"/>
    </location>
</feature>
<dbReference type="AlphaFoldDB" id="A0A382X4L5"/>
<protein>
    <submittedName>
        <fullName evidence="3">Uncharacterized protein</fullName>
    </submittedName>
</protein>
<dbReference type="EMBL" id="UINC01164981">
    <property type="protein sequence ID" value="SVD66116.1"/>
    <property type="molecule type" value="Genomic_DNA"/>
</dbReference>
<feature type="transmembrane region" description="Helical" evidence="2">
    <location>
        <begin position="78"/>
        <end position="97"/>
    </location>
</feature>
<feature type="non-terminal residue" evidence="3">
    <location>
        <position position="1"/>
    </location>
</feature>
<evidence type="ECO:0000313" key="3">
    <source>
        <dbReference type="EMBL" id="SVD66116.1"/>
    </source>
</evidence>
<evidence type="ECO:0000256" key="1">
    <source>
        <dbReference type="SAM" id="MobiDB-lite"/>
    </source>
</evidence>
<keyword evidence="2" id="KW-1133">Transmembrane helix</keyword>
<organism evidence="3">
    <name type="scientific">marine metagenome</name>
    <dbReference type="NCBI Taxonomy" id="408172"/>
    <lineage>
        <taxon>unclassified sequences</taxon>
        <taxon>metagenomes</taxon>
        <taxon>ecological metagenomes</taxon>
    </lineage>
</organism>
<keyword evidence="2" id="KW-0812">Transmembrane</keyword>
<reference evidence="3" key="1">
    <citation type="submission" date="2018-05" db="EMBL/GenBank/DDBJ databases">
        <authorList>
            <person name="Lanie J.A."/>
            <person name="Ng W.-L."/>
            <person name="Kazmierczak K.M."/>
            <person name="Andrzejewski T.M."/>
            <person name="Davidsen T.M."/>
            <person name="Wayne K.J."/>
            <person name="Tettelin H."/>
            <person name="Glass J.I."/>
            <person name="Rusch D."/>
            <person name="Podicherti R."/>
            <person name="Tsui H.-C.T."/>
            <person name="Winkler M.E."/>
        </authorList>
    </citation>
    <scope>NUCLEOTIDE SEQUENCE</scope>
</reference>
<gene>
    <name evidence="3" type="ORF">METZ01_LOCUS418970</name>
</gene>
<keyword evidence="2" id="KW-0472">Membrane</keyword>
<accession>A0A382X4L5</accession>
<feature type="transmembrane region" description="Helical" evidence="2">
    <location>
        <begin position="127"/>
        <end position="147"/>
    </location>
</feature>
<proteinExistence type="predicted"/>
<feature type="transmembrane region" description="Helical" evidence="2">
    <location>
        <begin position="102"/>
        <end position="121"/>
    </location>
</feature>
<evidence type="ECO:0000256" key="2">
    <source>
        <dbReference type="SAM" id="Phobius"/>
    </source>
</evidence>
<name>A0A382X4L5_9ZZZZ</name>